<dbReference type="InterPro" id="IPR011704">
    <property type="entry name" value="ATPase_dyneun-rel_AAA"/>
</dbReference>
<dbReference type="InterPro" id="IPR003593">
    <property type="entry name" value="AAA+_ATPase"/>
</dbReference>
<dbReference type="eggNOG" id="COG1401">
    <property type="taxonomic scope" value="Bacteria"/>
</dbReference>
<dbReference type="KEGG" id="cmd:B841_01970"/>
<dbReference type="GO" id="GO:0016887">
    <property type="term" value="F:ATP hydrolysis activity"/>
    <property type="evidence" value="ECO:0007669"/>
    <property type="project" value="InterPro"/>
</dbReference>
<dbReference type="InterPro" id="IPR052934">
    <property type="entry name" value="Methyl-DNA_Rec/Restrict_Enz"/>
</dbReference>
<dbReference type="AlphaFoldDB" id="S5SS70"/>
<organism evidence="2 3">
    <name type="scientific">Corynebacterium maris DSM 45190</name>
    <dbReference type="NCBI Taxonomy" id="1224163"/>
    <lineage>
        <taxon>Bacteria</taxon>
        <taxon>Bacillati</taxon>
        <taxon>Actinomycetota</taxon>
        <taxon>Actinomycetes</taxon>
        <taxon>Mycobacteriales</taxon>
        <taxon>Corynebacteriaceae</taxon>
        <taxon>Corynebacterium</taxon>
    </lineage>
</organism>
<dbReference type="InterPro" id="IPR027417">
    <property type="entry name" value="P-loop_NTPase"/>
</dbReference>
<dbReference type="CDD" id="cd00009">
    <property type="entry name" value="AAA"/>
    <property type="match status" value="1"/>
</dbReference>
<dbReference type="PATRIC" id="fig|1224163.3.peg.399"/>
<proteinExistence type="predicted"/>
<keyword evidence="3" id="KW-1185">Reference proteome</keyword>
<dbReference type="SMART" id="SM00382">
    <property type="entry name" value="AAA"/>
    <property type="match status" value="1"/>
</dbReference>
<dbReference type="GO" id="GO:0005524">
    <property type="term" value="F:ATP binding"/>
    <property type="evidence" value="ECO:0007669"/>
    <property type="project" value="InterPro"/>
</dbReference>
<gene>
    <name evidence="2" type="ORF">B841_01970</name>
</gene>
<dbReference type="Pfam" id="PF07728">
    <property type="entry name" value="AAA_5"/>
    <property type="match status" value="1"/>
</dbReference>
<dbReference type="EMBL" id="CP003924">
    <property type="protein sequence ID" value="AGS33877.1"/>
    <property type="molecule type" value="Genomic_DNA"/>
</dbReference>
<dbReference type="PANTHER" id="PTHR37291">
    <property type="entry name" value="5-METHYLCYTOSINE-SPECIFIC RESTRICTION ENZYME B"/>
    <property type="match status" value="1"/>
</dbReference>
<sequence>MWDLVETAVAYAADQNLETSVQLADAFDRAPFGQTRMLTMGLYWIRPRVFLAYDSLNVGYLQKGMPDLADDLVLKSKITGEEFIANTERVTAEFSGREESPTTPYELSREAWLFSASAARPSGQEDGEDPILDHDSYTTESIIEAGSFIDQTELDRYVEILKNKKNLILQGPPGTGKTWLAKRLGWVLAGERSDEYVTVMQFHPSMSYEDFVRGMRPGKDGRLELLDGPFLQFCEKARQDPENNYVMVIEEINRGNPSQIFGELLTLLEKTKRNVHSAMRLAYTQSPDERFFIPPNVFVIGTMNVADRSLAFVDMALRRRFAFIELEPQLNDAWLDFVTGKEYDRDMMERIRTAVTALNEEIENDPNLGRQFRIGHSYFVPSSRGGDNPTGYTKAWLRNVIETEIRPLVDEYWFDQPQRAEDEITKLKEVL</sequence>
<protein>
    <submittedName>
        <fullName evidence="2">ATPase AAA</fullName>
    </submittedName>
</protein>
<dbReference type="PANTHER" id="PTHR37291:SF1">
    <property type="entry name" value="TYPE IV METHYL-DIRECTED RESTRICTION ENZYME ECOKMCRB SUBUNIT"/>
    <property type="match status" value="1"/>
</dbReference>
<dbReference type="SUPFAM" id="SSF52540">
    <property type="entry name" value="P-loop containing nucleoside triphosphate hydrolases"/>
    <property type="match status" value="1"/>
</dbReference>
<reference evidence="2 3" key="1">
    <citation type="submission" date="2012-11" db="EMBL/GenBank/DDBJ databases">
        <title>The complete genome sequence of Corynebacterium maris Coryn-1 (=DSM 45190).</title>
        <authorList>
            <person name="Schaffert L."/>
            <person name="Albersmeier A."/>
            <person name="Kalinowski J."/>
            <person name="Ruckert C."/>
        </authorList>
    </citation>
    <scope>NUCLEOTIDE SEQUENCE [LARGE SCALE GENOMIC DNA]</scope>
    <source>
        <strain evidence="3">Coryn-1</strain>
    </source>
</reference>
<evidence type="ECO:0000313" key="3">
    <source>
        <dbReference type="Proteomes" id="UP000015388"/>
    </source>
</evidence>
<dbReference type="STRING" id="1224163.B841_01970"/>
<dbReference type="HOGENOM" id="CLU_008747_1_1_11"/>
<dbReference type="Gene3D" id="3.40.50.300">
    <property type="entry name" value="P-loop containing nucleotide triphosphate hydrolases"/>
    <property type="match status" value="1"/>
</dbReference>
<feature type="domain" description="AAA+ ATPase" evidence="1">
    <location>
        <begin position="163"/>
        <end position="331"/>
    </location>
</feature>
<dbReference type="eggNOG" id="COG4127">
    <property type="taxonomic scope" value="Bacteria"/>
</dbReference>
<accession>S5SS70</accession>
<name>S5SS70_9CORY</name>
<dbReference type="Proteomes" id="UP000015388">
    <property type="component" value="Chromosome"/>
</dbReference>
<evidence type="ECO:0000259" key="1">
    <source>
        <dbReference type="SMART" id="SM00382"/>
    </source>
</evidence>
<dbReference type="REBASE" id="67983">
    <property type="entry name" value="Cma45190McrBCP"/>
</dbReference>
<evidence type="ECO:0000313" key="2">
    <source>
        <dbReference type="EMBL" id="AGS33877.1"/>
    </source>
</evidence>